<dbReference type="AlphaFoldDB" id="E6W6L6"/>
<evidence type="ECO:0000256" key="1">
    <source>
        <dbReference type="ARBA" id="ARBA00008027"/>
    </source>
</evidence>
<dbReference type="InterPro" id="IPR007415">
    <property type="entry name" value="Nitrogenase_MoFe_mat_NifZ"/>
</dbReference>
<protein>
    <submittedName>
        <fullName evidence="3">NifZ family protein</fullName>
    </submittedName>
</protein>
<dbReference type="OrthoDB" id="9802653at2"/>
<keyword evidence="4" id="KW-1185">Reference proteome</keyword>
<name>E6W6L6_DESIS</name>
<sequence>MEFRVNQRVRVNKDVRNDGTCGSCKSGCVVAHEGDEGFVREVTEFLFRPAVVVHFLEKNKVIGFRPEELELVEDYNPDTGEWEDVSSG</sequence>
<dbReference type="EMBL" id="CP002432">
    <property type="protein sequence ID" value="ADU65016.1"/>
    <property type="molecule type" value="Genomic_DNA"/>
</dbReference>
<dbReference type="Proteomes" id="UP000002572">
    <property type="component" value="Chromosome"/>
</dbReference>
<dbReference type="GO" id="GO:0009399">
    <property type="term" value="P:nitrogen fixation"/>
    <property type="evidence" value="ECO:0007669"/>
    <property type="project" value="InterPro"/>
</dbReference>
<dbReference type="HOGENOM" id="CLU_142102_1_0_0"/>
<evidence type="ECO:0000256" key="2">
    <source>
        <dbReference type="ARBA" id="ARBA00023231"/>
    </source>
</evidence>
<organism evidence="3 4">
    <name type="scientific">Desulfurispirillum indicum (strain ATCC BAA-1389 / DSM 22839 / S5)</name>
    <dbReference type="NCBI Taxonomy" id="653733"/>
    <lineage>
        <taxon>Bacteria</taxon>
        <taxon>Pseudomonadati</taxon>
        <taxon>Chrysiogenota</taxon>
        <taxon>Chrysiogenia</taxon>
        <taxon>Chrysiogenales</taxon>
        <taxon>Chrysiogenaceae</taxon>
        <taxon>Desulfurispirillum</taxon>
    </lineage>
</organism>
<dbReference type="InParanoid" id="E6W6L6"/>
<evidence type="ECO:0000313" key="3">
    <source>
        <dbReference type="EMBL" id="ADU65016.1"/>
    </source>
</evidence>
<dbReference type="Pfam" id="PF04319">
    <property type="entry name" value="NifZ"/>
    <property type="match status" value="1"/>
</dbReference>
<dbReference type="RefSeq" id="WP_013504905.1">
    <property type="nucleotide sequence ID" value="NC_014836.1"/>
</dbReference>
<dbReference type="STRING" id="653733.Selin_0260"/>
<dbReference type="KEGG" id="din:Selin_0260"/>
<keyword evidence="2" id="KW-0535">Nitrogen fixation</keyword>
<proteinExistence type="inferred from homology"/>
<reference evidence="3 4" key="1">
    <citation type="submission" date="2010-12" db="EMBL/GenBank/DDBJ databases">
        <title>Complete sequence of Desulfurispirillum indicum S5.</title>
        <authorList>
            <consortium name="US DOE Joint Genome Institute"/>
            <person name="Lucas S."/>
            <person name="Copeland A."/>
            <person name="Lapidus A."/>
            <person name="Cheng J.-F."/>
            <person name="Goodwin L."/>
            <person name="Pitluck S."/>
            <person name="Chertkov O."/>
            <person name="Held B."/>
            <person name="Detter J.C."/>
            <person name="Han C."/>
            <person name="Tapia R."/>
            <person name="Land M."/>
            <person name="Hauser L."/>
            <person name="Kyrpides N."/>
            <person name="Ivanova N."/>
            <person name="Mikhailova N."/>
            <person name="Haggblom M."/>
            <person name="Rauschenbach I."/>
            <person name="Bini E."/>
            <person name="Woyke T."/>
        </authorList>
    </citation>
    <scope>NUCLEOTIDE SEQUENCE [LARGE SCALE GENOMIC DNA]</scope>
    <source>
        <strain evidence="4">ATCC BAA-1389 / DSM 22839 / S5</strain>
    </source>
</reference>
<accession>E6W6L6</accession>
<evidence type="ECO:0000313" key="4">
    <source>
        <dbReference type="Proteomes" id="UP000002572"/>
    </source>
</evidence>
<gene>
    <name evidence="3" type="ordered locus">Selin_0260</name>
</gene>
<comment type="similarity">
    <text evidence="1">Belongs to the NifZ family.</text>
</comment>